<organism evidence="1 2">
    <name type="scientific">Entomophthora muscae</name>
    <dbReference type="NCBI Taxonomy" id="34485"/>
    <lineage>
        <taxon>Eukaryota</taxon>
        <taxon>Fungi</taxon>
        <taxon>Fungi incertae sedis</taxon>
        <taxon>Zoopagomycota</taxon>
        <taxon>Entomophthoromycotina</taxon>
        <taxon>Entomophthoromycetes</taxon>
        <taxon>Entomophthorales</taxon>
        <taxon>Entomophthoraceae</taxon>
        <taxon>Entomophthora</taxon>
    </lineage>
</organism>
<sequence length="143" mass="16627">MANHEIEALRAREEKSVEIMACWRDDNKALSHKIASLEAMLLKTLSQEGNDNKSQGQDNAWIHHTAPKQFCIDAQKVHYIAEQLKGKARQWYTKKILKGDELLHNYLNFCKHLLFTISPKLSTEELCDQISSFYQGKMAFRIY</sequence>
<comment type="caution">
    <text evidence="1">The sequence shown here is derived from an EMBL/GenBank/DDBJ whole genome shotgun (WGS) entry which is preliminary data.</text>
</comment>
<dbReference type="EMBL" id="QTSX02001595">
    <property type="protein sequence ID" value="KAJ9080158.1"/>
    <property type="molecule type" value="Genomic_DNA"/>
</dbReference>
<name>A0ACC2TZW6_9FUNG</name>
<gene>
    <name evidence="1" type="ORF">DSO57_1028020</name>
</gene>
<protein>
    <submittedName>
        <fullName evidence="1">Uncharacterized protein</fullName>
    </submittedName>
</protein>
<keyword evidence="2" id="KW-1185">Reference proteome</keyword>
<dbReference type="Proteomes" id="UP001165960">
    <property type="component" value="Unassembled WGS sequence"/>
</dbReference>
<proteinExistence type="predicted"/>
<accession>A0ACC2TZW6</accession>
<evidence type="ECO:0000313" key="1">
    <source>
        <dbReference type="EMBL" id="KAJ9080158.1"/>
    </source>
</evidence>
<evidence type="ECO:0000313" key="2">
    <source>
        <dbReference type="Proteomes" id="UP001165960"/>
    </source>
</evidence>
<reference evidence="1" key="1">
    <citation type="submission" date="2022-04" db="EMBL/GenBank/DDBJ databases">
        <title>Genome of the entomopathogenic fungus Entomophthora muscae.</title>
        <authorList>
            <person name="Elya C."/>
            <person name="Lovett B.R."/>
            <person name="Lee E."/>
            <person name="Macias A.M."/>
            <person name="Hajek A.E."/>
            <person name="De Bivort B.L."/>
            <person name="Kasson M.T."/>
            <person name="De Fine Licht H.H."/>
            <person name="Stajich J.E."/>
        </authorList>
    </citation>
    <scope>NUCLEOTIDE SEQUENCE</scope>
    <source>
        <strain evidence="1">Berkeley</strain>
    </source>
</reference>